<organism evidence="2 3">
    <name type="scientific">Riccia fluitans</name>
    <dbReference type="NCBI Taxonomy" id="41844"/>
    <lineage>
        <taxon>Eukaryota</taxon>
        <taxon>Viridiplantae</taxon>
        <taxon>Streptophyta</taxon>
        <taxon>Embryophyta</taxon>
        <taxon>Marchantiophyta</taxon>
        <taxon>Marchantiopsida</taxon>
        <taxon>Marchantiidae</taxon>
        <taxon>Marchantiales</taxon>
        <taxon>Ricciaceae</taxon>
        <taxon>Riccia</taxon>
    </lineage>
</organism>
<keyword evidence="3" id="KW-1185">Reference proteome</keyword>
<dbReference type="PANTHER" id="PTHR31755:SF3">
    <property type="entry name" value="EXOCYST COMPLEX COMPONENT SEC6"/>
    <property type="match status" value="1"/>
</dbReference>
<feature type="compositionally biased region" description="Acidic residues" evidence="1">
    <location>
        <begin position="120"/>
        <end position="130"/>
    </location>
</feature>
<reference evidence="2 3" key="1">
    <citation type="submission" date="2024-09" db="EMBL/GenBank/DDBJ databases">
        <title>Chromosome-scale assembly of Riccia fluitans.</title>
        <authorList>
            <person name="Paukszto L."/>
            <person name="Sawicki J."/>
            <person name="Karawczyk K."/>
            <person name="Piernik-Szablinska J."/>
            <person name="Szczecinska M."/>
            <person name="Mazdziarz M."/>
        </authorList>
    </citation>
    <scope>NUCLEOTIDE SEQUENCE [LARGE SCALE GENOMIC DNA]</scope>
    <source>
        <strain evidence="2">Rf_01</strain>
        <tissue evidence="2">Aerial parts of the thallus</tissue>
    </source>
</reference>
<dbReference type="Proteomes" id="UP001605036">
    <property type="component" value="Unassembled WGS sequence"/>
</dbReference>
<name>A0ABD1Y2Y0_9MARC</name>
<feature type="region of interest" description="Disordered" evidence="1">
    <location>
        <begin position="111"/>
        <end position="130"/>
    </location>
</feature>
<evidence type="ECO:0000313" key="3">
    <source>
        <dbReference type="Proteomes" id="UP001605036"/>
    </source>
</evidence>
<gene>
    <name evidence="2" type="ORF">R1flu_001321</name>
</gene>
<dbReference type="AlphaFoldDB" id="A0ABD1Y2Y0"/>
<dbReference type="EMBL" id="JBHFFA010000006">
    <property type="protein sequence ID" value="KAL2621116.1"/>
    <property type="molecule type" value="Genomic_DNA"/>
</dbReference>
<evidence type="ECO:0000313" key="2">
    <source>
        <dbReference type="EMBL" id="KAL2621116.1"/>
    </source>
</evidence>
<accession>A0ABD1Y2Y0</accession>
<comment type="caution">
    <text evidence="2">The sequence shown here is derived from an EMBL/GenBank/DDBJ whole genome shotgun (WGS) entry which is preliminary data.</text>
</comment>
<dbReference type="InterPro" id="IPR040320">
    <property type="entry name" value="At4g37920-like"/>
</dbReference>
<protein>
    <submittedName>
        <fullName evidence="2">Uncharacterized protein</fullName>
    </submittedName>
</protein>
<sequence length="458" mass="51904">MALMWCLPACSSAGVFSTPARSANRAVGIAPFCASRIQFSGETGWYEFGLRTRKALQVGRSQGRKLDNRRRAYFPVVVIAESVNVISGPESGVESSKSDVPVTGEDGAELAKGKVTLGDGESEAEEDDSKEFEAGYKMSRVCDRLIEVFMIEKKTPGDWRKLLAFSEEWARIRPHFYKRCKTNAKAQEDPKRKADLLKLARKLKQVDDDMMRHDDLLAEVEKNPLNLDIVVAKRRKDFTSDFFQHLHTLCDANYKNLSRRDEIAAIAGKCLSAIEAYDCAQEDDESLTEAQMKFDDILNSPSLEAAANKIDQLAKRQELDSTLMLLITKAWAAAKESTMMKEEVKDIMFHLYNVARGNMQRLVPKEVRIIRHLLAIRDPRERFAAMTDAFSPGDELEGKNEDMLYTTPDNLHKWVKIVLDAYHTNKQGTLIKEAQNLMNPEVISRLQVLKEVLEDQFM</sequence>
<dbReference type="PANTHER" id="PTHR31755">
    <property type="entry name" value="FOLATE RECEPTOR-LIKE"/>
    <property type="match status" value="1"/>
</dbReference>
<proteinExistence type="predicted"/>
<evidence type="ECO:0000256" key="1">
    <source>
        <dbReference type="SAM" id="MobiDB-lite"/>
    </source>
</evidence>